<dbReference type="InterPro" id="IPR011545">
    <property type="entry name" value="DEAD/DEAH_box_helicase_dom"/>
</dbReference>
<evidence type="ECO:0008006" key="13">
    <source>
        <dbReference type="Google" id="ProtNLM"/>
    </source>
</evidence>
<gene>
    <name evidence="11" type="ORF">GCM10025862_12110</name>
</gene>
<keyword evidence="12" id="KW-1185">Reference proteome</keyword>
<dbReference type="Proteomes" id="UP001157109">
    <property type="component" value="Unassembled WGS sequence"/>
</dbReference>
<organism evidence="11 12">
    <name type="scientific">Arsenicicoccus piscis</name>
    <dbReference type="NCBI Taxonomy" id="673954"/>
    <lineage>
        <taxon>Bacteria</taxon>
        <taxon>Bacillati</taxon>
        <taxon>Actinomycetota</taxon>
        <taxon>Actinomycetes</taxon>
        <taxon>Micrococcales</taxon>
        <taxon>Intrasporangiaceae</taxon>
        <taxon>Arsenicicoccus</taxon>
    </lineage>
</organism>
<dbReference type="InterPro" id="IPR027417">
    <property type="entry name" value="P-loop_NTPase"/>
</dbReference>
<evidence type="ECO:0000256" key="7">
    <source>
        <dbReference type="ARBA" id="ARBA00023204"/>
    </source>
</evidence>
<dbReference type="InterPro" id="IPR014001">
    <property type="entry name" value="Helicase_ATP-bd"/>
</dbReference>
<keyword evidence="7" id="KW-0234">DNA repair</keyword>
<evidence type="ECO:0000256" key="2">
    <source>
        <dbReference type="ARBA" id="ARBA00022763"/>
    </source>
</evidence>
<evidence type="ECO:0000256" key="4">
    <source>
        <dbReference type="ARBA" id="ARBA00022806"/>
    </source>
</evidence>
<name>A0ABQ6HM30_9MICO</name>
<evidence type="ECO:0000259" key="9">
    <source>
        <dbReference type="PROSITE" id="PS51192"/>
    </source>
</evidence>
<sequence>MLAQQHYRTITAMLGDLAMGGMLGGNDIGTRVALVTGSQSAADKRRNLALATSGEAGIVIGTHALLQDKVAFADLALVVVDEQHRFGVEQRDVLRGKAARVPHTLVMTATPIPRTVAITAFGDLDTSTLSQLPSGRAEIKTFVVPATRPTWVQRVWERMAEEVAAGRQVYVVCPRVGDGSSGDDLTYWERAQAKQQAEEARARGDQVNPDDEDEKATAARLAEEARLRRAAASVVDTDAMLAEVPVLKGLRRAVLHGRLPAEERERIMTSFAAGEIDILVATTVIEVGVDVPNASLMVVLDADRFGISQLHQLRGRIGRGEHPSSCFLVCLADEGTPTRDRLEAVAATTDGFELAEVDLDQRGEGDVLGALQSGRSGGLALLRLREDSDLIELAREDARGLVDADPTLEGSPELLRYLRTYVDDQQADFVERG</sequence>
<dbReference type="Gene3D" id="3.40.50.300">
    <property type="entry name" value="P-loop containing nucleotide triphosphate hydrolases"/>
    <property type="match status" value="2"/>
</dbReference>
<evidence type="ECO:0000259" key="10">
    <source>
        <dbReference type="PROSITE" id="PS51194"/>
    </source>
</evidence>
<evidence type="ECO:0000313" key="11">
    <source>
        <dbReference type="EMBL" id="GMA19190.1"/>
    </source>
</evidence>
<feature type="region of interest" description="Disordered" evidence="8">
    <location>
        <begin position="194"/>
        <end position="214"/>
    </location>
</feature>
<keyword evidence="6" id="KW-0238">DNA-binding</keyword>
<comment type="caution">
    <text evidence="11">The sequence shown here is derived from an EMBL/GenBank/DDBJ whole genome shotgun (WGS) entry which is preliminary data.</text>
</comment>
<feature type="domain" description="Helicase C-terminal" evidence="10">
    <location>
        <begin position="192"/>
        <end position="360"/>
    </location>
</feature>
<evidence type="ECO:0000313" key="12">
    <source>
        <dbReference type="Proteomes" id="UP001157109"/>
    </source>
</evidence>
<dbReference type="SUPFAM" id="SSF52540">
    <property type="entry name" value="P-loop containing nucleoside triphosphate hydrolases"/>
    <property type="match status" value="1"/>
</dbReference>
<evidence type="ECO:0000256" key="5">
    <source>
        <dbReference type="ARBA" id="ARBA00022840"/>
    </source>
</evidence>
<dbReference type="InterPro" id="IPR001650">
    <property type="entry name" value="Helicase_C-like"/>
</dbReference>
<proteinExistence type="predicted"/>
<keyword evidence="3" id="KW-0378">Hydrolase</keyword>
<dbReference type="SMART" id="SM00490">
    <property type="entry name" value="HELICc"/>
    <property type="match status" value="1"/>
</dbReference>
<evidence type="ECO:0000256" key="6">
    <source>
        <dbReference type="ARBA" id="ARBA00023125"/>
    </source>
</evidence>
<feature type="domain" description="Helicase ATP-binding" evidence="9">
    <location>
        <begin position="1"/>
        <end position="129"/>
    </location>
</feature>
<keyword evidence="2" id="KW-0227">DNA damage</keyword>
<dbReference type="PANTHER" id="PTHR47964:SF1">
    <property type="entry name" value="ATP-DEPENDENT DNA HELICASE HOMOLOG RECG, CHLOROPLASTIC"/>
    <property type="match status" value="1"/>
</dbReference>
<dbReference type="Pfam" id="PF00271">
    <property type="entry name" value="Helicase_C"/>
    <property type="match status" value="1"/>
</dbReference>
<dbReference type="InterPro" id="IPR047112">
    <property type="entry name" value="RecG/Mfd"/>
</dbReference>
<keyword evidence="1" id="KW-0547">Nucleotide-binding</keyword>
<dbReference type="PROSITE" id="PS51194">
    <property type="entry name" value="HELICASE_CTER"/>
    <property type="match status" value="1"/>
</dbReference>
<keyword evidence="5" id="KW-0067">ATP-binding</keyword>
<dbReference type="PROSITE" id="PS51192">
    <property type="entry name" value="HELICASE_ATP_BIND_1"/>
    <property type="match status" value="1"/>
</dbReference>
<evidence type="ECO:0000256" key="3">
    <source>
        <dbReference type="ARBA" id="ARBA00022801"/>
    </source>
</evidence>
<reference evidence="12" key="1">
    <citation type="journal article" date="2019" name="Int. J. Syst. Evol. Microbiol.">
        <title>The Global Catalogue of Microorganisms (GCM) 10K type strain sequencing project: providing services to taxonomists for standard genome sequencing and annotation.</title>
        <authorList>
            <consortium name="The Broad Institute Genomics Platform"/>
            <consortium name="The Broad Institute Genome Sequencing Center for Infectious Disease"/>
            <person name="Wu L."/>
            <person name="Ma J."/>
        </authorList>
    </citation>
    <scope>NUCLEOTIDE SEQUENCE [LARGE SCALE GENOMIC DNA]</scope>
    <source>
        <strain evidence="12">NBRC 105830</strain>
    </source>
</reference>
<dbReference type="Pfam" id="PF00270">
    <property type="entry name" value="DEAD"/>
    <property type="match status" value="1"/>
</dbReference>
<evidence type="ECO:0000256" key="8">
    <source>
        <dbReference type="SAM" id="MobiDB-lite"/>
    </source>
</evidence>
<dbReference type="EMBL" id="BSUJ01000001">
    <property type="protein sequence ID" value="GMA19190.1"/>
    <property type="molecule type" value="Genomic_DNA"/>
</dbReference>
<dbReference type="Pfam" id="PF19833">
    <property type="entry name" value="RecG_dom3_C"/>
    <property type="match status" value="1"/>
</dbReference>
<protein>
    <recommendedName>
        <fullName evidence="13">ATP-dependent DNA helicase RecG</fullName>
    </recommendedName>
</protein>
<evidence type="ECO:0000256" key="1">
    <source>
        <dbReference type="ARBA" id="ARBA00022741"/>
    </source>
</evidence>
<keyword evidence="4" id="KW-0347">Helicase</keyword>
<dbReference type="InterPro" id="IPR045562">
    <property type="entry name" value="RecG_dom3_C"/>
</dbReference>
<dbReference type="PANTHER" id="PTHR47964">
    <property type="entry name" value="ATP-DEPENDENT DNA HELICASE HOMOLOG RECG, CHLOROPLASTIC"/>
    <property type="match status" value="1"/>
</dbReference>
<accession>A0ABQ6HM30</accession>